<dbReference type="PROSITE" id="PS51257">
    <property type="entry name" value="PROKAR_LIPOPROTEIN"/>
    <property type="match status" value="1"/>
</dbReference>
<evidence type="ECO:0000313" key="2">
    <source>
        <dbReference type="Proteomes" id="UP000521358"/>
    </source>
</evidence>
<dbReference type="EMBL" id="JAAVMB010000009">
    <property type="protein sequence ID" value="NKC68198.1"/>
    <property type="molecule type" value="Genomic_DNA"/>
</dbReference>
<evidence type="ECO:0000313" key="1">
    <source>
        <dbReference type="EMBL" id="NKC68198.1"/>
    </source>
</evidence>
<dbReference type="AlphaFoldDB" id="A0A7X6I349"/>
<reference evidence="1 2" key="1">
    <citation type="submission" date="2020-03" db="EMBL/GenBank/DDBJ databases">
        <title>Bacterial samples isolated from urine from healthy bovine heifers (Gyr breed).</title>
        <authorList>
            <person name="Giannattasio-Ferraz S."/>
            <person name="Maskeri L."/>
            <person name="Penido A."/>
            <person name="Barbosa-Stancioli E.F."/>
            <person name="Putonti C."/>
        </authorList>
    </citation>
    <scope>NUCLEOTIDE SEQUENCE [LARGE SCALE GENOMIC DNA]</scope>
    <source>
        <strain evidence="1 2">UFMG-H7</strain>
    </source>
</reference>
<comment type="caution">
    <text evidence="1">The sequence shown here is derived from an EMBL/GenBank/DDBJ whole genome shotgun (WGS) entry which is preliminary data.</text>
</comment>
<gene>
    <name evidence="1" type="ORF">HED35_08870</name>
</gene>
<proteinExistence type="predicted"/>
<name>A0A7X6I349_9ENTE</name>
<protein>
    <submittedName>
        <fullName evidence="1">Uncharacterized protein</fullName>
    </submittedName>
</protein>
<organism evidence="1 2">
    <name type="scientific">Vagococcus fluvialis</name>
    <dbReference type="NCBI Taxonomy" id="2738"/>
    <lineage>
        <taxon>Bacteria</taxon>
        <taxon>Bacillati</taxon>
        <taxon>Bacillota</taxon>
        <taxon>Bacilli</taxon>
        <taxon>Lactobacillales</taxon>
        <taxon>Enterococcaceae</taxon>
        <taxon>Vagococcus</taxon>
    </lineage>
</organism>
<dbReference type="RefSeq" id="WP_167807469.1">
    <property type="nucleotide sequence ID" value="NZ_JAAVMB010000009.1"/>
</dbReference>
<sequence length="162" mass="19148">MKNKKIVLLILLLGVSISLFSCGMKKERSINDTWKVIEAVPEDKKSIGYMLGEDNGTIFFENDKYLNEYEMTQDYDEYLKHYGRKREEMKTLEQFNQAMRKVGYKADNMDNFYVLFDPDEIEQICFVMVDDGKKLVSLIPSNQWDDEENYSAVLFERMSLKK</sequence>
<accession>A0A7X6I349</accession>
<dbReference type="Proteomes" id="UP000521358">
    <property type="component" value="Unassembled WGS sequence"/>
</dbReference>